<protein>
    <recommendedName>
        <fullName evidence="4">Nuclear speckle splicing regulatory protein 1 N-terminal domain-containing protein</fullName>
    </recommendedName>
</protein>
<keyword evidence="2" id="KW-0175">Coiled coil</keyword>
<dbReference type="STRING" id="947166.A0A1D1VWF0"/>
<keyword evidence="6" id="KW-1185">Reference proteome</keyword>
<organism evidence="5 6">
    <name type="scientific">Ramazzottius varieornatus</name>
    <name type="common">Water bear</name>
    <name type="synonym">Tardigrade</name>
    <dbReference type="NCBI Taxonomy" id="947166"/>
    <lineage>
        <taxon>Eukaryota</taxon>
        <taxon>Metazoa</taxon>
        <taxon>Ecdysozoa</taxon>
        <taxon>Tardigrada</taxon>
        <taxon>Eutardigrada</taxon>
        <taxon>Parachela</taxon>
        <taxon>Hypsibioidea</taxon>
        <taxon>Ramazzottiidae</taxon>
        <taxon>Ramazzottius</taxon>
    </lineage>
</organism>
<evidence type="ECO:0000259" key="4">
    <source>
        <dbReference type="Pfam" id="PF09745"/>
    </source>
</evidence>
<feature type="region of interest" description="Disordered" evidence="3">
    <location>
        <begin position="94"/>
        <end position="156"/>
    </location>
</feature>
<proteinExistence type="inferred from homology"/>
<dbReference type="InterPro" id="IPR042816">
    <property type="entry name" value="Nsrp1"/>
</dbReference>
<dbReference type="OrthoDB" id="446635at2759"/>
<feature type="compositionally biased region" description="Basic and acidic residues" evidence="3">
    <location>
        <begin position="94"/>
        <end position="111"/>
    </location>
</feature>
<gene>
    <name evidence="5" type="primary">RvY_15861-1</name>
    <name evidence="5" type="synonym">RvY_15861.1</name>
    <name evidence="5" type="ORF">RvY_15861</name>
</gene>
<evidence type="ECO:0000256" key="3">
    <source>
        <dbReference type="SAM" id="MobiDB-lite"/>
    </source>
</evidence>
<feature type="compositionally biased region" description="Polar residues" evidence="3">
    <location>
        <begin position="25"/>
        <end position="34"/>
    </location>
</feature>
<dbReference type="PANTHER" id="PTHR31938:SF4">
    <property type="entry name" value="NUCLEAR SPECKLE SPLICING REGULATORY PROTEIN 1"/>
    <property type="match status" value="1"/>
</dbReference>
<evidence type="ECO:0000313" key="5">
    <source>
        <dbReference type="EMBL" id="GAV05785.1"/>
    </source>
</evidence>
<feature type="compositionally biased region" description="Low complexity" evidence="3">
    <location>
        <begin position="283"/>
        <end position="295"/>
    </location>
</feature>
<comment type="similarity">
    <text evidence="1">Belongs to the NSRP1 family.</text>
</comment>
<evidence type="ECO:0000256" key="2">
    <source>
        <dbReference type="ARBA" id="ARBA00023054"/>
    </source>
</evidence>
<dbReference type="EMBL" id="BDGG01000012">
    <property type="protein sequence ID" value="GAV05785.1"/>
    <property type="molecule type" value="Genomic_DNA"/>
</dbReference>
<evidence type="ECO:0000313" key="6">
    <source>
        <dbReference type="Proteomes" id="UP000186922"/>
    </source>
</evidence>
<sequence>MDTPGALTGDLNKKYGLILRKKPDSSISRSTVRPNSALFEDDGGDVPTSKSIGDAIKREGNKALWKKETQSRIQQALEDDPTVFDYDGIYDEMTKKKTAENDSVKEKEKGKERKPKYMRALLAARDEREKEQDRRLERKVQREREQEGGQFADKEAFVTSAYKKKMQELQEQERREKEMDKIEAQLDVTKQKDMGGFYRHLLKQTTGEEKVQNAGERSMSSVPSLSGSVREASSDGKRKDEPSEEADKTKRPRPEIRSEEVKPEEGMEVEDPSSSPCLRTPLSSPARVSASEAEVAGVAVDIPKRPGRDDVPDMKRILAKRATEDTTMSAKERYLARQAAKKASAAIKSDP</sequence>
<reference evidence="5 6" key="1">
    <citation type="journal article" date="2016" name="Nat. Commun.">
        <title>Extremotolerant tardigrade genome and improved radiotolerance of human cultured cells by tardigrade-unique protein.</title>
        <authorList>
            <person name="Hashimoto T."/>
            <person name="Horikawa D.D."/>
            <person name="Saito Y."/>
            <person name="Kuwahara H."/>
            <person name="Kozuka-Hata H."/>
            <person name="Shin-I T."/>
            <person name="Minakuchi Y."/>
            <person name="Ohishi K."/>
            <person name="Motoyama A."/>
            <person name="Aizu T."/>
            <person name="Enomoto A."/>
            <person name="Kondo K."/>
            <person name="Tanaka S."/>
            <person name="Hara Y."/>
            <person name="Koshikawa S."/>
            <person name="Sagara H."/>
            <person name="Miura T."/>
            <person name="Yokobori S."/>
            <person name="Miyagawa K."/>
            <person name="Suzuki Y."/>
            <person name="Kubo T."/>
            <person name="Oyama M."/>
            <person name="Kohara Y."/>
            <person name="Fujiyama A."/>
            <person name="Arakawa K."/>
            <person name="Katayama T."/>
            <person name="Toyoda A."/>
            <person name="Kunieda T."/>
        </authorList>
    </citation>
    <scope>NUCLEOTIDE SEQUENCE [LARGE SCALE GENOMIC DNA]</scope>
    <source>
        <strain evidence="5 6">YOKOZUNA-1</strain>
    </source>
</reference>
<feature type="compositionally biased region" description="Low complexity" evidence="3">
    <location>
        <begin position="218"/>
        <end position="228"/>
    </location>
</feature>
<dbReference type="AlphaFoldDB" id="A0A1D1VWF0"/>
<dbReference type="GO" id="GO:0000381">
    <property type="term" value="P:regulation of alternative mRNA splicing, via spliceosome"/>
    <property type="evidence" value="ECO:0007669"/>
    <property type="project" value="InterPro"/>
</dbReference>
<dbReference type="Pfam" id="PF09745">
    <property type="entry name" value="NSRP1_N"/>
    <property type="match status" value="1"/>
</dbReference>
<comment type="caution">
    <text evidence="5">The sequence shown here is derived from an EMBL/GenBank/DDBJ whole genome shotgun (WGS) entry which is preliminary data.</text>
</comment>
<dbReference type="InterPro" id="IPR018612">
    <property type="entry name" value="NSRP1_N"/>
</dbReference>
<feature type="domain" description="Nuclear speckle splicing regulatory protein 1 N-terminal" evidence="4">
    <location>
        <begin position="70"/>
        <end position="191"/>
    </location>
</feature>
<feature type="compositionally biased region" description="Basic and acidic residues" evidence="3">
    <location>
        <begin position="232"/>
        <end position="265"/>
    </location>
</feature>
<dbReference type="PANTHER" id="PTHR31938">
    <property type="entry name" value="NUCLEAR SPECKLE SPLICING REGULATORY PROTEIN 1"/>
    <property type="match status" value="1"/>
</dbReference>
<feature type="compositionally biased region" description="Basic and acidic residues" evidence="3">
    <location>
        <begin position="124"/>
        <end position="156"/>
    </location>
</feature>
<accession>A0A1D1VWF0</accession>
<name>A0A1D1VWF0_RAMVA</name>
<evidence type="ECO:0000256" key="1">
    <source>
        <dbReference type="ARBA" id="ARBA00010126"/>
    </source>
</evidence>
<feature type="region of interest" description="Disordered" evidence="3">
    <location>
        <begin position="22"/>
        <end position="55"/>
    </location>
</feature>
<feature type="region of interest" description="Disordered" evidence="3">
    <location>
        <begin position="199"/>
        <end position="295"/>
    </location>
</feature>
<dbReference type="Proteomes" id="UP000186922">
    <property type="component" value="Unassembled WGS sequence"/>
</dbReference>